<sequence length="104" mass="12775">MNTIDNYDFNKEYTYYYTYRYSTKCRYFTKLMWLIINEKKFSNGHDNITSFYHNKTIPLGHHKIIQFLKKKKNLKKINKRNERGWTCDCVNMFTQFGRIPMGPH</sequence>
<accession>A0ABM7NQX2</accession>
<protein>
    <submittedName>
        <fullName evidence="1">Ankyrin repeat protein</fullName>
    </submittedName>
</protein>
<dbReference type="EMBL" id="AP024483">
    <property type="protein sequence ID" value="BCS82544.1"/>
    <property type="molecule type" value="Genomic_DNA"/>
</dbReference>
<organism evidence="1 2">
    <name type="scientific">Cotonvirus japonicus</name>
    <dbReference type="NCBI Taxonomy" id="2811091"/>
    <lineage>
        <taxon>Viruses</taxon>
        <taxon>Varidnaviria</taxon>
        <taxon>Bamfordvirae</taxon>
        <taxon>Nucleocytoviricota</taxon>
        <taxon>Megaviricetes</taxon>
        <taxon>Imitervirales</taxon>
        <taxon>Mimiviridae</taxon>
        <taxon>Megamimivirinae</taxon>
        <taxon>Cotonvirus</taxon>
        <taxon>Cotonvirus japonicum</taxon>
    </lineage>
</organism>
<dbReference type="Proteomes" id="UP001321479">
    <property type="component" value="Segment"/>
</dbReference>
<evidence type="ECO:0000313" key="1">
    <source>
        <dbReference type="EMBL" id="BCS82544.1"/>
    </source>
</evidence>
<proteinExistence type="predicted"/>
<dbReference type="GeneID" id="80557749"/>
<dbReference type="RefSeq" id="YP_010841152.1">
    <property type="nucleotide sequence ID" value="NC_079139.1"/>
</dbReference>
<keyword evidence="2" id="KW-1185">Reference proteome</keyword>
<name>A0ABM7NQX2_9VIRU</name>
<reference evidence="1 2" key="1">
    <citation type="submission" date="2021-02" db="EMBL/GenBank/DDBJ databases">
        <title>Cotonvirus japonicus, which uses Golgi apparatus of host cells for its virion factory, phylogenetically links tailed tupanvirus and icosahedral mimivirus.</title>
        <authorList>
            <person name="Takahashi H."/>
            <person name="Fukaya S."/>
            <person name="Song C."/>
            <person name="Murata K."/>
            <person name="Takemura M."/>
        </authorList>
    </citation>
    <scope>NUCLEOTIDE SEQUENCE [LARGE SCALE GENOMIC DNA]</scope>
</reference>
<evidence type="ECO:0000313" key="2">
    <source>
        <dbReference type="Proteomes" id="UP001321479"/>
    </source>
</evidence>